<comment type="caution">
    <text evidence="1">The sequence shown here is derived from an EMBL/GenBank/DDBJ whole genome shotgun (WGS) entry which is preliminary data.</text>
</comment>
<reference evidence="1" key="1">
    <citation type="submission" date="2022-05" db="EMBL/GenBank/DDBJ databases">
        <title>Description of a novel species of Leclercia; Leclercia tamurae and the Proposal for a Novel Genus Silvania gen. nov. Containing Two Novel Species Silvania hatchlandensis sp. nov. and Silvania confinis sp. nov. Isolated from the Rhizosphere of Oak.</title>
        <authorList>
            <person name="Maddock D.W."/>
            <person name="Brady C.L."/>
            <person name="Denman S."/>
            <person name="Arnold D."/>
        </authorList>
    </citation>
    <scope>NUCLEOTIDE SEQUENCE</scope>
    <source>
        <strain evidence="1">H4N4</strain>
    </source>
</reference>
<accession>A0A9J6QRQ6</accession>
<dbReference type="Proteomes" id="UP001061282">
    <property type="component" value="Unassembled WGS sequence"/>
</dbReference>
<evidence type="ECO:0000313" key="1">
    <source>
        <dbReference type="EMBL" id="MCU6670893.1"/>
    </source>
</evidence>
<dbReference type="EMBL" id="JAMGZJ010000078">
    <property type="protein sequence ID" value="MCU6670893.1"/>
    <property type="molecule type" value="Genomic_DNA"/>
</dbReference>
<name>A0A9J6QRQ6_9ENTR</name>
<proteinExistence type="predicted"/>
<organism evidence="1 2">
    <name type="scientific">Silvania confinis</name>
    <dbReference type="NCBI Taxonomy" id="2926470"/>
    <lineage>
        <taxon>Bacteria</taxon>
        <taxon>Pseudomonadati</taxon>
        <taxon>Pseudomonadota</taxon>
        <taxon>Gammaproteobacteria</taxon>
        <taxon>Enterobacterales</taxon>
        <taxon>Enterobacteriaceae</taxon>
        <taxon>Silvania</taxon>
    </lineage>
</organism>
<keyword evidence="2" id="KW-1185">Reference proteome</keyword>
<evidence type="ECO:0000313" key="2">
    <source>
        <dbReference type="Proteomes" id="UP001061282"/>
    </source>
</evidence>
<dbReference type="RefSeq" id="WP_271269405.1">
    <property type="nucleotide sequence ID" value="NZ_JAMGZJ010000078.1"/>
</dbReference>
<protein>
    <submittedName>
        <fullName evidence="1">Uncharacterized protein</fullName>
    </submittedName>
</protein>
<sequence length="143" mass="15884">MPKGSHQHHVWHLSTPCVDFADPVKMVILCMTMRYTKTAFFSSFNVFAKAQGIVKAKHRILVQHAGYSLRPAINPHLIDDVSTDCPAGLAIKSPPLNSDSLPSSITTIVNKIAVLFFYGNKFPTIRENICKQQWGSHGHGQTQ</sequence>
<gene>
    <name evidence="1" type="ORF">M8013_19370</name>
</gene>
<dbReference type="AlphaFoldDB" id="A0A9J6QRQ6"/>